<keyword evidence="12" id="KW-1185">Reference proteome</keyword>
<dbReference type="NCBIfam" id="NF006583">
    <property type="entry name" value="PRK09109.1"/>
    <property type="match status" value="1"/>
</dbReference>
<dbReference type="InterPro" id="IPR002898">
    <property type="entry name" value="MotA_ExbB_proton_chnl"/>
</dbReference>
<keyword evidence="3 8" id="KW-0812">Transmembrane</keyword>
<comment type="similarity">
    <text evidence="7">Belongs to the exbB/tolQ family.</text>
</comment>
<gene>
    <name evidence="11" type="ORF">SAMN02745885_01205</name>
</gene>
<evidence type="ECO:0000256" key="6">
    <source>
        <dbReference type="ARBA" id="ARBA00023136"/>
    </source>
</evidence>
<dbReference type="Pfam" id="PF20560">
    <property type="entry name" value="MotA_N"/>
    <property type="match status" value="1"/>
</dbReference>
<evidence type="ECO:0000256" key="5">
    <source>
        <dbReference type="ARBA" id="ARBA00022989"/>
    </source>
</evidence>
<evidence type="ECO:0000313" key="12">
    <source>
        <dbReference type="Proteomes" id="UP000189933"/>
    </source>
</evidence>
<keyword evidence="2" id="KW-1003">Cell membrane</keyword>
<sequence length="260" mass="27840">MDLATIIGLVLAIASLLISVILEGGELHSLINESAALLVFGGTIGATLICYSLEDIKEIGKVLKIAFTTQKTDPISVIENLVSFAERARREGLLALENETSSMDDDFLRKGIQLIVDGTDPELVRNILETELAFLEQRHHRSASIFETAGGFAPTMGIIGTVMGLVHVLGNLSDVAGLGPAIATAFIATFYGVSSANVIFLPLANKLKGKSSTEQLIREIMIEGILSIQAGENPRIVKEKLMAFLSPKIRSQLPVEGGEK</sequence>
<dbReference type="InterPro" id="IPR046786">
    <property type="entry name" value="MotA_N"/>
</dbReference>
<name>A0A1T4PAE8_9FIRM</name>
<feature type="transmembrane region" description="Helical" evidence="8">
    <location>
        <begin position="35"/>
        <end position="53"/>
    </location>
</feature>
<dbReference type="InterPro" id="IPR047055">
    <property type="entry name" value="MotA-like"/>
</dbReference>
<evidence type="ECO:0000259" key="9">
    <source>
        <dbReference type="Pfam" id="PF01618"/>
    </source>
</evidence>
<dbReference type="GO" id="GO:0005886">
    <property type="term" value="C:plasma membrane"/>
    <property type="evidence" value="ECO:0007669"/>
    <property type="project" value="UniProtKB-SubCell"/>
</dbReference>
<evidence type="ECO:0000256" key="4">
    <source>
        <dbReference type="ARBA" id="ARBA00022779"/>
    </source>
</evidence>
<dbReference type="AlphaFoldDB" id="A0A1T4PAE8"/>
<evidence type="ECO:0000256" key="8">
    <source>
        <dbReference type="SAM" id="Phobius"/>
    </source>
</evidence>
<dbReference type="OrthoDB" id="9806929at2"/>
<dbReference type="RefSeq" id="WP_078665287.1">
    <property type="nucleotide sequence ID" value="NZ_FUXM01000010.1"/>
</dbReference>
<keyword evidence="7" id="KW-0653">Protein transport</keyword>
<keyword evidence="5 8" id="KW-1133">Transmembrane helix</keyword>
<evidence type="ECO:0000259" key="10">
    <source>
        <dbReference type="Pfam" id="PF20560"/>
    </source>
</evidence>
<reference evidence="12" key="1">
    <citation type="submission" date="2017-02" db="EMBL/GenBank/DDBJ databases">
        <authorList>
            <person name="Varghese N."/>
            <person name="Submissions S."/>
        </authorList>
    </citation>
    <scope>NUCLEOTIDE SEQUENCE [LARGE SCALE GENOMIC DNA]</scope>
    <source>
        <strain evidence="12">DSM 16521</strain>
    </source>
</reference>
<evidence type="ECO:0000256" key="2">
    <source>
        <dbReference type="ARBA" id="ARBA00022475"/>
    </source>
</evidence>
<evidence type="ECO:0000313" key="11">
    <source>
        <dbReference type="EMBL" id="SJZ88439.1"/>
    </source>
</evidence>
<evidence type="ECO:0000256" key="1">
    <source>
        <dbReference type="ARBA" id="ARBA00004651"/>
    </source>
</evidence>
<keyword evidence="7" id="KW-0813">Transport</keyword>
<feature type="transmembrane region" description="Helical" evidence="8">
    <location>
        <begin position="181"/>
        <end position="203"/>
    </location>
</feature>
<dbReference type="EMBL" id="FUXM01000010">
    <property type="protein sequence ID" value="SJZ88439.1"/>
    <property type="molecule type" value="Genomic_DNA"/>
</dbReference>
<keyword evidence="6 8" id="KW-0472">Membrane</keyword>
<proteinExistence type="inferred from homology"/>
<dbReference type="GO" id="GO:0015031">
    <property type="term" value="P:protein transport"/>
    <property type="evidence" value="ECO:0007669"/>
    <property type="project" value="UniProtKB-KW"/>
</dbReference>
<evidence type="ECO:0000256" key="7">
    <source>
        <dbReference type="RuleBase" id="RU004057"/>
    </source>
</evidence>
<evidence type="ECO:0000256" key="3">
    <source>
        <dbReference type="ARBA" id="ARBA00022692"/>
    </source>
</evidence>
<feature type="domain" description="Motility protein A N-terminal" evidence="10">
    <location>
        <begin position="6"/>
        <end position="91"/>
    </location>
</feature>
<keyword evidence="4" id="KW-0283">Flagellar rotation</keyword>
<dbReference type="PANTHER" id="PTHR30433:SF3">
    <property type="entry name" value="MOTILITY PROTEIN A"/>
    <property type="match status" value="1"/>
</dbReference>
<dbReference type="Proteomes" id="UP000189933">
    <property type="component" value="Unassembled WGS sequence"/>
</dbReference>
<dbReference type="GO" id="GO:0071978">
    <property type="term" value="P:bacterial-type flagellum-dependent swarming motility"/>
    <property type="evidence" value="ECO:0007669"/>
    <property type="project" value="InterPro"/>
</dbReference>
<dbReference type="PANTHER" id="PTHR30433">
    <property type="entry name" value="CHEMOTAXIS PROTEIN MOTA"/>
    <property type="match status" value="1"/>
</dbReference>
<dbReference type="GO" id="GO:0006935">
    <property type="term" value="P:chemotaxis"/>
    <property type="evidence" value="ECO:0007669"/>
    <property type="project" value="InterPro"/>
</dbReference>
<feature type="domain" description="MotA/TolQ/ExbB proton channel" evidence="9">
    <location>
        <begin position="101"/>
        <end position="217"/>
    </location>
</feature>
<organism evidence="11 12">
    <name type="scientific">Carboxydocella sporoproducens DSM 16521</name>
    <dbReference type="NCBI Taxonomy" id="1121270"/>
    <lineage>
        <taxon>Bacteria</taxon>
        <taxon>Bacillati</taxon>
        <taxon>Bacillota</taxon>
        <taxon>Clostridia</taxon>
        <taxon>Eubacteriales</taxon>
        <taxon>Clostridiales Family XVI. Incertae Sedis</taxon>
        <taxon>Carboxydocella</taxon>
    </lineage>
</organism>
<protein>
    <submittedName>
        <fullName evidence="11">Chemotaxis protein MotA</fullName>
    </submittedName>
</protein>
<comment type="subcellular location">
    <subcellularLocation>
        <location evidence="1">Cell membrane</location>
        <topology evidence="1">Multi-pass membrane protein</topology>
    </subcellularLocation>
    <subcellularLocation>
        <location evidence="7">Membrane</location>
        <topology evidence="7">Multi-pass membrane protein</topology>
    </subcellularLocation>
</comment>
<feature type="transmembrane region" description="Helical" evidence="8">
    <location>
        <begin position="145"/>
        <end position="169"/>
    </location>
</feature>
<accession>A0A1T4PAE8</accession>
<dbReference type="Pfam" id="PF01618">
    <property type="entry name" value="MotA_ExbB"/>
    <property type="match status" value="1"/>
</dbReference>